<dbReference type="GO" id="GO:0016787">
    <property type="term" value="F:hydrolase activity"/>
    <property type="evidence" value="ECO:0007669"/>
    <property type="project" value="UniProtKB-KW"/>
</dbReference>
<sequence length="208" mass="24805">MEYSKEFKQALSEFSPAEKDKLIFRLLKKDKLLSKKLYFELIDLETVDDKRDAMEEIIHEKVSLASKYIANQKYFLVLVRKISAEITEHVKITTDKFGDVSLNLFLINEILEYNEKLGTQRFDNVYKLYIYLINKIFKALTLTKKLDEDYWMEIDEFLENLNEKIDGNIYFQKLCINNGLDFNWRKCENIPDHFELIVKGIKSEGFLR</sequence>
<keyword evidence="2" id="KW-1185">Reference proteome</keyword>
<dbReference type="AlphaFoldDB" id="A0A085BEC3"/>
<protein>
    <submittedName>
        <fullName evidence="1">Deoxyuridine 5'-triphosphate nucleotidohydrolase</fullName>
    </submittedName>
</protein>
<organism evidence="1 2">
    <name type="scientific">Epilithonimonas lactis</name>
    <dbReference type="NCBI Taxonomy" id="421072"/>
    <lineage>
        <taxon>Bacteria</taxon>
        <taxon>Pseudomonadati</taxon>
        <taxon>Bacteroidota</taxon>
        <taxon>Flavobacteriia</taxon>
        <taxon>Flavobacteriales</taxon>
        <taxon>Weeksellaceae</taxon>
        <taxon>Chryseobacterium group</taxon>
        <taxon>Epilithonimonas</taxon>
    </lineage>
</organism>
<evidence type="ECO:0000313" key="2">
    <source>
        <dbReference type="Proteomes" id="UP000028623"/>
    </source>
</evidence>
<proteinExistence type="predicted"/>
<dbReference type="STRING" id="421072.SAMN04488097_0129"/>
<dbReference type="OrthoDB" id="1432119at2"/>
<name>A0A085BEC3_9FLAO</name>
<dbReference type="eggNOG" id="ENOG502ZD9S">
    <property type="taxonomic scope" value="Bacteria"/>
</dbReference>
<dbReference type="Proteomes" id="UP000028623">
    <property type="component" value="Unassembled WGS sequence"/>
</dbReference>
<keyword evidence="1" id="KW-0378">Hydrolase</keyword>
<evidence type="ECO:0000313" key="1">
    <source>
        <dbReference type="EMBL" id="KFC20818.1"/>
    </source>
</evidence>
<dbReference type="EMBL" id="JPLY01000004">
    <property type="protein sequence ID" value="KFC20818.1"/>
    <property type="molecule type" value="Genomic_DNA"/>
</dbReference>
<gene>
    <name evidence="1" type="ORF">IO89_11275</name>
</gene>
<comment type="caution">
    <text evidence="1">The sequence shown here is derived from an EMBL/GenBank/DDBJ whole genome shotgun (WGS) entry which is preliminary data.</text>
</comment>
<dbReference type="RefSeq" id="WP_034976380.1">
    <property type="nucleotide sequence ID" value="NZ_FOFI01000001.1"/>
</dbReference>
<accession>A0A085BEC3</accession>
<reference evidence="1 2" key="1">
    <citation type="submission" date="2014-07" db="EMBL/GenBank/DDBJ databases">
        <title>Epilithonimonas lactis LMG 22401 Genome.</title>
        <authorList>
            <person name="Pipes S.E."/>
            <person name="Stropko S.J."/>
        </authorList>
    </citation>
    <scope>NUCLEOTIDE SEQUENCE [LARGE SCALE GENOMIC DNA]</scope>
    <source>
        <strain evidence="1 2">LMG 24401</strain>
    </source>
</reference>